<accession>A0A964V068</accession>
<reference evidence="2" key="1">
    <citation type="submission" date="2018-10" db="EMBL/GenBank/DDBJ databases">
        <title>Iterative Subtractive Binning of Freshwater Chronoseries Metagenomes Recovers Nearly Complete Genomes from over Four Hundred Novel Species.</title>
        <authorList>
            <person name="Rodriguez-R L.M."/>
            <person name="Tsementzi D."/>
            <person name="Luo C."/>
            <person name="Konstantinidis K.T."/>
        </authorList>
    </citation>
    <scope>NUCLEOTIDE SEQUENCE</scope>
    <source>
        <strain evidence="2">WB7_6_001</strain>
    </source>
</reference>
<evidence type="ECO:0000256" key="1">
    <source>
        <dbReference type="SAM" id="MobiDB-lite"/>
    </source>
</evidence>
<dbReference type="EMBL" id="RGET01000019">
    <property type="protein sequence ID" value="NBN87862.1"/>
    <property type="molecule type" value="Genomic_DNA"/>
</dbReference>
<protein>
    <submittedName>
        <fullName evidence="2">Uncharacterized protein</fullName>
    </submittedName>
</protein>
<comment type="caution">
    <text evidence="2">The sequence shown here is derived from an EMBL/GenBank/DDBJ whole genome shotgun (WGS) entry which is preliminary data.</text>
</comment>
<dbReference type="Proteomes" id="UP000713222">
    <property type="component" value="Unassembled WGS sequence"/>
</dbReference>
<feature type="region of interest" description="Disordered" evidence="1">
    <location>
        <begin position="105"/>
        <end position="133"/>
    </location>
</feature>
<dbReference type="AlphaFoldDB" id="A0A964V068"/>
<evidence type="ECO:0000313" key="2">
    <source>
        <dbReference type="EMBL" id="NBN87862.1"/>
    </source>
</evidence>
<name>A0A964V068_9PROT</name>
<evidence type="ECO:0000313" key="3">
    <source>
        <dbReference type="Proteomes" id="UP000713222"/>
    </source>
</evidence>
<sequence length="161" mass="19165">MDDDILRSIDEEISKIGGLIIEDEEDEELPDIELPQISDIKPAKKRGQPREKMIELNKKSVEVVKTKGQERRETKAKKEETERIRKEKIEFEYQEALRLKEAIEKRKAENEKNNNKPKIERDKEIKEAKEKKQIVKTASRDILKERYIEEAKKRVMMDLFT</sequence>
<organism evidence="2 3">
    <name type="scientific">Candidatus Fonsibacter lacus</name>
    <dbReference type="NCBI Taxonomy" id="2576439"/>
    <lineage>
        <taxon>Bacteria</taxon>
        <taxon>Pseudomonadati</taxon>
        <taxon>Pseudomonadota</taxon>
        <taxon>Alphaproteobacteria</taxon>
        <taxon>Candidatus Pelagibacterales</taxon>
        <taxon>Candidatus Pelagibacterales incertae sedis</taxon>
        <taxon>Candidatus Fonsibacter</taxon>
    </lineage>
</organism>
<proteinExistence type="predicted"/>
<gene>
    <name evidence="2" type="ORF">EBV32_02070</name>
</gene>